<dbReference type="PANTHER" id="PTHR43197:SF1">
    <property type="entry name" value="UTP--GLUCOSE-1-PHOSPHATE URIDYLYLTRANSFERASE"/>
    <property type="match status" value="1"/>
</dbReference>
<gene>
    <name evidence="10" type="ORF">SAMN05216375_10662</name>
    <name evidence="9" type="ORF">TR210_1212</name>
</gene>
<dbReference type="InterPro" id="IPR029044">
    <property type="entry name" value="Nucleotide-diphossugar_trans"/>
</dbReference>
<protein>
    <recommendedName>
        <fullName evidence="3 7">UTP--glucose-1-phosphate uridylyltransferase</fullName>
        <ecNumber evidence="3 7">2.7.7.9</ecNumber>
    </recommendedName>
    <alternativeName>
        <fullName evidence="7">UDP-glucose pyrophosphorylase</fullName>
    </alternativeName>
</protein>
<feature type="domain" description="Nucleotidyl transferase" evidence="8">
    <location>
        <begin position="6"/>
        <end position="264"/>
    </location>
</feature>
<dbReference type="STRING" id="640938.TR210_1212"/>
<dbReference type="UniPathway" id="UPA00215"/>
<dbReference type="EMBL" id="FJNB01000007">
    <property type="protein sequence ID" value="CZQ94293.1"/>
    <property type="molecule type" value="Genomic_DNA"/>
</dbReference>
<evidence type="ECO:0000313" key="9">
    <source>
        <dbReference type="EMBL" id="CZQ94293.1"/>
    </source>
</evidence>
<keyword evidence="5 7" id="KW-0548">Nucleotidyltransferase</keyword>
<comment type="pathway">
    <text evidence="1">Carbohydrate metabolism; nucleotide-sugar metabolism.</text>
</comment>
<sequence length="294" mass="32622">MTKVRKAVIPAAGLGTRFLPATKAMAKEMMPIVDTPSIQYVVEEAIASGIEEIVIISGKGKSPIEDHFDANFALEENLREKGKTGMLDMVQKTNIPHIHYVRQAYPHGLGDAILQAEAFIGNEPFVVLLGDDIMPNDIPLTKSLMDTYEQTEGGVVATMRIPGNMTNRYGIIDIKEKVGEHIYSVNHFIEKPAPEEAPSNLAIIGRYLLTPEIFDILRNQQPDAGNEIQLTDAIESLNAIHPLVAYEYTGKRYDVGDKYGLLIANIEFGLENKDTADKMRPYLKELAKELKNKA</sequence>
<evidence type="ECO:0000313" key="10">
    <source>
        <dbReference type="EMBL" id="SEJ01418.1"/>
    </source>
</evidence>
<dbReference type="NCBIfam" id="TIGR01099">
    <property type="entry name" value="galU"/>
    <property type="match status" value="1"/>
</dbReference>
<comment type="catalytic activity">
    <reaction evidence="6 7">
        <text>alpha-D-glucose 1-phosphate + UTP + H(+) = UDP-alpha-D-glucose + diphosphate</text>
        <dbReference type="Rhea" id="RHEA:19889"/>
        <dbReference type="ChEBI" id="CHEBI:15378"/>
        <dbReference type="ChEBI" id="CHEBI:33019"/>
        <dbReference type="ChEBI" id="CHEBI:46398"/>
        <dbReference type="ChEBI" id="CHEBI:58601"/>
        <dbReference type="ChEBI" id="CHEBI:58885"/>
        <dbReference type="EC" id="2.7.7.9"/>
    </reaction>
</comment>
<dbReference type="EC" id="2.7.7.9" evidence="3 7"/>
<dbReference type="InterPro" id="IPR005771">
    <property type="entry name" value="GalU_uridylyltTrfase_bac/arc"/>
</dbReference>
<dbReference type="SUPFAM" id="SSF53448">
    <property type="entry name" value="Nucleotide-diphospho-sugar transferases"/>
    <property type="match status" value="1"/>
</dbReference>
<dbReference type="InterPro" id="IPR005835">
    <property type="entry name" value="NTP_transferase_dom"/>
</dbReference>
<evidence type="ECO:0000313" key="12">
    <source>
        <dbReference type="Proteomes" id="UP000199280"/>
    </source>
</evidence>
<evidence type="ECO:0000256" key="6">
    <source>
        <dbReference type="ARBA" id="ARBA00048128"/>
    </source>
</evidence>
<dbReference type="Proteomes" id="UP000199280">
    <property type="component" value="Unassembled WGS sequence"/>
</dbReference>
<evidence type="ECO:0000256" key="2">
    <source>
        <dbReference type="ARBA" id="ARBA00006890"/>
    </source>
</evidence>
<organism evidence="9 11">
    <name type="scientific">Trichococcus ilyis</name>
    <dbReference type="NCBI Taxonomy" id="640938"/>
    <lineage>
        <taxon>Bacteria</taxon>
        <taxon>Bacillati</taxon>
        <taxon>Bacillota</taxon>
        <taxon>Bacilli</taxon>
        <taxon>Lactobacillales</taxon>
        <taxon>Carnobacteriaceae</taxon>
        <taxon>Trichococcus</taxon>
    </lineage>
</organism>
<evidence type="ECO:0000256" key="5">
    <source>
        <dbReference type="ARBA" id="ARBA00022695"/>
    </source>
</evidence>
<evidence type="ECO:0000256" key="4">
    <source>
        <dbReference type="ARBA" id="ARBA00022679"/>
    </source>
</evidence>
<dbReference type="AlphaFoldDB" id="A0A143YME4"/>
<dbReference type="PANTHER" id="PTHR43197">
    <property type="entry name" value="UTP--GLUCOSE-1-PHOSPHATE URIDYLYLTRANSFERASE"/>
    <property type="match status" value="1"/>
</dbReference>
<dbReference type="Gene3D" id="3.90.550.10">
    <property type="entry name" value="Spore Coat Polysaccharide Biosynthesis Protein SpsA, Chain A"/>
    <property type="match status" value="1"/>
</dbReference>
<dbReference type="OrthoDB" id="9803871at2"/>
<dbReference type="CDD" id="cd02541">
    <property type="entry name" value="UGPase_prokaryotic"/>
    <property type="match status" value="1"/>
</dbReference>
<accession>A0A143YME4</accession>
<evidence type="ECO:0000256" key="7">
    <source>
        <dbReference type="RuleBase" id="RU361259"/>
    </source>
</evidence>
<dbReference type="Pfam" id="PF00483">
    <property type="entry name" value="NTP_transferase"/>
    <property type="match status" value="1"/>
</dbReference>
<reference evidence="9 11" key="1">
    <citation type="submission" date="2016-02" db="EMBL/GenBank/DDBJ databases">
        <authorList>
            <person name="Wen L."/>
            <person name="He K."/>
            <person name="Yang H."/>
        </authorList>
    </citation>
    <scope>NUCLEOTIDE SEQUENCE [LARGE SCALE GENOMIC DNA]</scope>
    <source>
        <strain evidence="9">Trichococcus_R210</strain>
    </source>
</reference>
<dbReference type="Proteomes" id="UP000076878">
    <property type="component" value="Unassembled WGS sequence"/>
</dbReference>
<evidence type="ECO:0000313" key="11">
    <source>
        <dbReference type="Proteomes" id="UP000076878"/>
    </source>
</evidence>
<dbReference type="RefSeq" id="WP_068622607.1">
    <property type="nucleotide sequence ID" value="NZ_FJNB01000007.1"/>
</dbReference>
<dbReference type="EMBL" id="FNYT01000006">
    <property type="protein sequence ID" value="SEJ01418.1"/>
    <property type="molecule type" value="Genomic_DNA"/>
</dbReference>
<evidence type="ECO:0000256" key="1">
    <source>
        <dbReference type="ARBA" id="ARBA00005136"/>
    </source>
</evidence>
<evidence type="ECO:0000259" key="8">
    <source>
        <dbReference type="Pfam" id="PF00483"/>
    </source>
</evidence>
<evidence type="ECO:0000256" key="3">
    <source>
        <dbReference type="ARBA" id="ARBA00012415"/>
    </source>
</evidence>
<reference evidence="10 12" key="2">
    <citation type="submission" date="2016-10" db="EMBL/GenBank/DDBJ databases">
        <authorList>
            <person name="Varghese N."/>
            <person name="Submissions S."/>
        </authorList>
    </citation>
    <scope>NUCLEOTIDE SEQUENCE [LARGE SCALE GENOMIC DNA]</scope>
    <source>
        <strain evidence="10 12">DSM 22150</strain>
    </source>
</reference>
<name>A0A143YME4_9LACT</name>
<proteinExistence type="inferred from homology"/>
<comment type="similarity">
    <text evidence="2 7">Belongs to the UDPGP type 2 family.</text>
</comment>
<dbReference type="GO" id="GO:0006011">
    <property type="term" value="P:UDP-alpha-D-glucose metabolic process"/>
    <property type="evidence" value="ECO:0007669"/>
    <property type="project" value="InterPro"/>
</dbReference>
<dbReference type="GO" id="GO:0003983">
    <property type="term" value="F:UTP:glucose-1-phosphate uridylyltransferase activity"/>
    <property type="evidence" value="ECO:0007669"/>
    <property type="project" value="UniProtKB-EC"/>
</dbReference>
<keyword evidence="4 7" id="KW-0808">Transferase</keyword>
<keyword evidence="12" id="KW-1185">Reference proteome</keyword>